<comment type="caution">
    <text evidence="11">The sequence shown here is derived from an EMBL/GenBank/DDBJ whole genome shotgun (WGS) entry which is preliminary data.</text>
</comment>
<dbReference type="PANTHER" id="PTHR24243">
    <property type="entry name" value="G-PROTEIN COUPLED RECEPTOR"/>
    <property type="match status" value="1"/>
</dbReference>
<dbReference type="SUPFAM" id="SSF81321">
    <property type="entry name" value="Family A G protein-coupled receptor-like"/>
    <property type="match status" value="1"/>
</dbReference>
<dbReference type="GO" id="GO:0004930">
    <property type="term" value="F:G protein-coupled receptor activity"/>
    <property type="evidence" value="ECO:0007669"/>
    <property type="project" value="UniProtKB-KW"/>
</dbReference>
<feature type="transmembrane region" description="Helical" evidence="9">
    <location>
        <begin position="52"/>
        <end position="72"/>
    </location>
</feature>
<evidence type="ECO:0000256" key="5">
    <source>
        <dbReference type="ARBA" id="ARBA00023136"/>
    </source>
</evidence>
<proteinExistence type="predicted"/>
<evidence type="ECO:0000256" key="3">
    <source>
        <dbReference type="ARBA" id="ARBA00022989"/>
    </source>
</evidence>
<feature type="region of interest" description="Disordered" evidence="8">
    <location>
        <begin position="178"/>
        <end position="197"/>
    </location>
</feature>
<keyword evidence="4" id="KW-0297">G-protein coupled receptor</keyword>
<feature type="transmembrane region" description="Helical" evidence="9">
    <location>
        <begin position="13"/>
        <end position="31"/>
    </location>
</feature>
<comment type="subcellular location">
    <subcellularLocation>
        <location evidence="1">Membrane</location>
        <topology evidence="1">Multi-pass membrane protein</topology>
    </subcellularLocation>
</comment>
<dbReference type="EMBL" id="JAEAOA010001323">
    <property type="protein sequence ID" value="KAK3595526.1"/>
    <property type="molecule type" value="Genomic_DNA"/>
</dbReference>
<keyword evidence="2 9" id="KW-0812">Transmembrane</keyword>
<feature type="transmembrane region" description="Helical" evidence="9">
    <location>
        <begin position="101"/>
        <end position="125"/>
    </location>
</feature>
<dbReference type="AlphaFoldDB" id="A0AAE0SPP3"/>
<dbReference type="CDD" id="cd00637">
    <property type="entry name" value="7tm_classA_rhodopsin-like"/>
    <property type="match status" value="1"/>
</dbReference>
<dbReference type="PANTHER" id="PTHR24243:SF208">
    <property type="entry name" value="PYROKININ-1 RECEPTOR"/>
    <property type="match status" value="1"/>
</dbReference>
<keyword evidence="3 9" id="KW-1133">Transmembrane helix</keyword>
<name>A0AAE0SPP3_9BIVA</name>
<dbReference type="Gene3D" id="1.20.1070.10">
    <property type="entry name" value="Rhodopsin 7-helix transmembrane proteins"/>
    <property type="match status" value="1"/>
</dbReference>
<evidence type="ECO:0000256" key="8">
    <source>
        <dbReference type="SAM" id="MobiDB-lite"/>
    </source>
</evidence>
<evidence type="ECO:0000256" key="7">
    <source>
        <dbReference type="ARBA" id="ARBA00023224"/>
    </source>
</evidence>
<evidence type="ECO:0000259" key="10">
    <source>
        <dbReference type="PROSITE" id="PS50262"/>
    </source>
</evidence>
<evidence type="ECO:0000256" key="4">
    <source>
        <dbReference type="ARBA" id="ARBA00023040"/>
    </source>
</evidence>
<reference evidence="11" key="1">
    <citation type="journal article" date="2021" name="Genome Biol. Evol.">
        <title>A High-Quality Reference Genome for a Parasitic Bivalve with Doubly Uniparental Inheritance (Bivalvia: Unionida).</title>
        <authorList>
            <person name="Smith C.H."/>
        </authorList>
    </citation>
    <scope>NUCLEOTIDE SEQUENCE</scope>
    <source>
        <strain evidence="11">CHS0354</strain>
    </source>
</reference>
<dbReference type="InterPro" id="IPR000276">
    <property type="entry name" value="GPCR_Rhodpsn"/>
</dbReference>
<dbReference type="PROSITE" id="PS00237">
    <property type="entry name" value="G_PROTEIN_RECEP_F1_1"/>
    <property type="match status" value="1"/>
</dbReference>
<keyword evidence="5 9" id="KW-0472">Membrane</keyword>
<sequence>MFDYPVVCKLSRFSTYLMNTSSTLILVGIAVDRFKRICRPYDKLFSETTSKWICIASIITSLVTTSPFLVFYGTQTVKIAPDVVGKVCLLEDKYNSSLVPLVYFGIMGSTTVLIFFALSLLYYCIGMQIYRHKKFKEKNCSTVERVIKEQSVDRSSSSDVNNLNPLIKLNVIGPTQDDDGTSSHVTQTANISQSNTPMSSPRYFVKTNDLTSLQLNESVLSIPSSGQDLGKQVCLKTACESPRFTGRKIKQKIFYNAFKESKNIELYDY</sequence>
<evidence type="ECO:0000256" key="2">
    <source>
        <dbReference type="ARBA" id="ARBA00022692"/>
    </source>
</evidence>
<reference evidence="11" key="3">
    <citation type="submission" date="2023-05" db="EMBL/GenBank/DDBJ databases">
        <authorList>
            <person name="Smith C.H."/>
        </authorList>
    </citation>
    <scope>NUCLEOTIDE SEQUENCE</scope>
    <source>
        <strain evidence="11">CHS0354</strain>
        <tissue evidence="11">Mantle</tissue>
    </source>
</reference>
<reference evidence="11" key="2">
    <citation type="journal article" date="2021" name="Genome Biol. Evol.">
        <title>Developing a high-quality reference genome for a parasitic bivalve with doubly uniparental inheritance (Bivalvia: Unionida).</title>
        <authorList>
            <person name="Smith C.H."/>
        </authorList>
    </citation>
    <scope>NUCLEOTIDE SEQUENCE</scope>
    <source>
        <strain evidence="11">CHS0354</strain>
        <tissue evidence="11">Mantle</tissue>
    </source>
</reference>
<evidence type="ECO:0000256" key="6">
    <source>
        <dbReference type="ARBA" id="ARBA00023170"/>
    </source>
</evidence>
<dbReference type="PROSITE" id="PS50262">
    <property type="entry name" value="G_PROTEIN_RECEP_F1_2"/>
    <property type="match status" value="1"/>
</dbReference>
<feature type="compositionally biased region" description="Polar residues" evidence="8">
    <location>
        <begin position="182"/>
        <end position="197"/>
    </location>
</feature>
<dbReference type="Pfam" id="PF00001">
    <property type="entry name" value="7tm_1"/>
    <property type="match status" value="1"/>
</dbReference>
<feature type="domain" description="G-protein coupled receptors family 1 profile" evidence="10">
    <location>
        <begin position="1"/>
        <end position="148"/>
    </location>
</feature>
<accession>A0AAE0SPP3</accession>
<keyword evidence="7" id="KW-0807">Transducer</keyword>
<dbReference type="InterPro" id="IPR017452">
    <property type="entry name" value="GPCR_Rhodpsn_7TM"/>
</dbReference>
<evidence type="ECO:0000313" key="11">
    <source>
        <dbReference type="EMBL" id="KAK3595526.1"/>
    </source>
</evidence>
<organism evidence="11 12">
    <name type="scientific">Potamilus streckersoni</name>
    <dbReference type="NCBI Taxonomy" id="2493646"/>
    <lineage>
        <taxon>Eukaryota</taxon>
        <taxon>Metazoa</taxon>
        <taxon>Spiralia</taxon>
        <taxon>Lophotrochozoa</taxon>
        <taxon>Mollusca</taxon>
        <taxon>Bivalvia</taxon>
        <taxon>Autobranchia</taxon>
        <taxon>Heteroconchia</taxon>
        <taxon>Palaeoheterodonta</taxon>
        <taxon>Unionida</taxon>
        <taxon>Unionoidea</taxon>
        <taxon>Unionidae</taxon>
        <taxon>Ambleminae</taxon>
        <taxon>Lampsilini</taxon>
        <taxon>Potamilus</taxon>
    </lineage>
</organism>
<evidence type="ECO:0000256" key="9">
    <source>
        <dbReference type="SAM" id="Phobius"/>
    </source>
</evidence>
<evidence type="ECO:0000313" key="12">
    <source>
        <dbReference type="Proteomes" id="UP001195483"/>
    </source>
</evidence>
<protein>
    <recommendedName>
        <fullName evidence="10">G-protein coupled receptors family 1 profile domain-containing protein</fullName>
    </recommendedName>
</protein>
<keyword evidence="12" id="KW-1185">Reference proteome</keyword>
<dbReference type="GO" id="GO:0016020">
    <property type="term" value="C:membrane"/>
    <property type="evidence" value="ECO:0007669"/>
    <property type="project" value="UniProtKB-SubCell"/>
</dbReference>
<evidence type="ECO:0000256" key="1">
    <source>
        <dbReference type="ARBA" id="ARBA00004141"/>
    </source>
</evidence>
<dbReference type="Proteomes" id="UP001195483">
    <property type="component" value="Unassembled WGS sequence"/>
</dbReference>
<keyword evidence="6" id="KW-0675">Receptor</keyword>
<gene>
    <name evidence="11" type="ORF">CHS0354_021628</name>
</gene>